<dbReference type="AlphaFoldDB" id="A0A9R0IJ19"/>
<dbReference type="KEGG" id="soe:110789867"/>
<feature type="domain" description="U1-type" evidence="9">
    <location>
        <begin position="400"/>
        <end position="434"/>
    </location>
</feature>
<dbReference type="Proteomes" id="UP000813463">
    <property type="component" value="Chromosome 5"/>
</dbReference>
<feature type="domain" description="C2H2-type" evidence="8">
    <location>
        <begin position="308"/>
        <end position="332"/>
    </location>
</feature>
<dbReference type="GeneID" id="110789867"/>
<organism evidence="10 11">
    <name type="scientific">Spinacia oleracea</name>
    <name type="common">Spinach</name>
    <dbReference type="NCBI Taxonomy" id="3562"/>
    <lineage>
        <taxon>Eukaryota</taxon>
        <taxon>Viridiplantae</taxon>
        <taxon>Streptophyta</taxon>
        <taxon>Embryophyta</taxon>
        <taxon>Tracheophyta</taxon>
        <taxon>Spermatophyta</taxon>
        <taxon>Magnoliopsida</taxon>
        <taxon>eudicotyledons</taxon>
        <taxon>Gunneridae</taxon>
        <taxon>Pentapetalae</taxon>
        <taxon>Caryophyllales</taxon>
        <taxon>Chenopodiaceae</taxon>
        <taxon>Chenopodioideae</taxon>
        <taxon>Anserineae</taxon>
        <taxon>Spinacia</taxon>
    </lineage>
</organism>
<keyword evidence="10" id="KW-1185">Reference proteome</keyword>
<dbReference type="SMART" id="SM00451">
    <property type="entry name" value="ZnF_U1"/>
    <property type="match status" value="4"/>
</dbReference>
<dbReference type="Pfam" id="PF12171">
    <property type="entry name" value="zf-C2H2_jaz"/>
    <property type="match status" value="1"/>
</dbReference>
<evidence type="ECO:0000256" key="5">
    <source>
        <dbReference type="ARBA" id="ARBA00022833"/>
    </source>
</evidence>
<dbReference type="OrthoDB" id="434647at2759"/>
<evidence type="ECO:0000256" key="6">
    <source>
        <dbReference type="ARBA" id="ARBA00023242"/>
    </source>
</evidence>
<proteinExistence type="predicted"/>
<protein>
    <recommendedName>
        <fullName evidence="12">C2H2-type domain-containing protein</fullName>
    </recommendedName>
</protein>
<keyword evidence="5" id="KW-0862">Zinc</keyword>
<feature type="domain" description="C2H2-type" evidence="8">
    <location>
        <begin position="243"/>
        <end position="267"/>
    </location>
</feature>
<feature type="compositionally biased region" description="Polar residues" evidence="7">
    <location>
        <begin position="354"/>
        <end position="369"/>
    </location>
</feature>
<evidence type="ECO:0008006" key="12">
    <source>
        <dbReference type="Google" id="ProtNLM"/>
    </source>
</evidence>
<dbReference type="InterPro" id="IPR013087">
    <property type="entry name" value="Znf_C2H2_type"/>
</dbReference>
<dbReference type="SUPFAM" id="SSF57667">
    <property type="entry name" value="beta-beta-alpha zinc fingers"/>
    <property type="match status" value="4"/>
</dbReference>
<dbReference type="RefSeq" id="XP_021850257.1">
    <property type="nucleotide sequence ID" value="XM_021994565.2"/>
</dbReference>
<evidence type="ECO:0000256" key="3">
    <source>
        <dbReference type="ARBA" id="ARBA00022737"/>
    </source>
</evidence>
<evidence type="ECO:0000256" key="1">
    <source>
        <dbReference type="ARBA" id="ARBA00004123"/>
    </source>
</evidence>
<keyword evidence="3" id="KW-0677">Repeat</keyword>
<evidence type="ECO:0000259" key="8">
    <source>
        <dbReference type="SMART" id="SM00355"/>
    </source>
</evidence>
<dbReference type="PANTHER" id="PTHR46144">
    <property type="entry name" value="ZINC FINGER PROTEIN 385B-LIKE"/>
    <property type="match status" value="1"/>
</dbReference>
<name>A0A9R0IJ19_SPIOL</name>
<evidence type="ECO:0000256" key="4">
    <source>
        <dbReference type="ARBA" id="ARBA00022771"/>
    </source>
</evidence>
<dbReference type="InterPro" id="IPR036236">
    <property type="entry name" value="Znf_C2H2_sf"/>
</dbReference>
<dbReference type="InterPro" id="IPR051868">
    <property type="entry name" value="ZN346_ZMAT4"/>
</dbReference>
<reference evidence="10" key="1">
    <citation type="journal article" date="2021" name="Nat. Commun.">
        <title>Genomic analyses provide insights into spinach domestication and the genetic basis of agronomic traits.</title>
        <authorList>
            <person name="Cai X."/>
            <person name="Sun X."/>
            <person name="Xu C."/>
            <person name="Sun H."/>
            <person name="Wang X."/>
            <person name="Ge C."/>
            <person name="Zhang Z."/>
            <person name="Wang Q."/>
            <person name="Fei Z."/>
            <person name="Jiao C."/>
            <person name="Wang Q."/>
        </authorList>
    </citation>
    <scope>NUCLEOTIDE SEQUENCE [LARGE SCALE GENOMIC DNA]</scope>
    <source>
        <strain evidence="10">cv. Varoflay</strain>
    </source>
</reference>
<dbReference type="Pfam" id="PF12874">
    <property type="entry name" value="zf-met"/>
    <property type="match status" value="3"/>
</dbReference>
<feature type="region of interest" description="Disordered" evidence="7">
    <location>
        <begin position="344"/>
        <end position="387"/>
    </location>
</feature>
<dbReference type="GO" id="GO:0008270">
    <property type="term" value="F:zinc ion binding"/>
    <property type="evidence" value="ECO:0007669"/>
    <property type="project" value="UniProtKB-KW"/>
</dbReference>
<gene>
    <name evidence="11" type="primary">LOC110789867</name>
</gene>
<sequence length="451" mass="48149">MYDPNNQFSYTNNSYYPTQSLPPSIPNPSFSHPHPHPHFQSLSFDSSLTFPCPPPPGTNSFPVSEQYPSNYSGYGAQPVSYSDPTAVSASWVVKQSAPVKYSPAIQPLRSDAAVSTSYVAPPNYNLMYQNSVSNVPKKKLKRHQVIPKTIPANQSVRCQVCNIECDTVQVYEKHLSGKKHAKGLLKLYGSAQQSEVMQTSQSIISKCTTSGGQNMPGVATKPVNLEVKRQKLLEGGAAVQSVRVCAICNVACNGEIAFADHLAGKKHAVQEHASKKLVDSNSASVSIGESNAQNTLTKKRKNGEPAPAWCDVCKISCTSSDSLNIHLVGKKHQKNLQKVSSNNIAPASKAAPLPSTNPCTGGEGNTTAAKTPVPKPQQAKQTKDVETKKRNVLESGASANAVRACTICSVVCNSETVFNSHLAGLKHKAMVKMGEAAKASSGLQAMYPAAT</sequence>
<feature type="domain" description="U1-type" evidence="9">
    <location>
        <begin position="240"/>
        <end position="274"/>
    </location>
</feature>
<dbReference type="GO" id="GO:0003676">
    <property type="term" value="F:nucleic acid binding"/>
    <property type="evidence" value="ECO:0007669"/>
    <property type="project" value="InterPro"/>
</dbReference>
<evidence type="ECO:0000256" key="7">
    <source>
        <dbReference type="SAM" id="MobiDB-lite"/>
    </source>
</evidence>
<dbReference type="InterPro" id="IPR022755">
    <property type="entry name" value="Znf_C2H2_jaz"/>
</dbReference>
<dbReference type="PANTHER" id="PTHR46144:SF6">
    <property type="entry name" value="C2H2-TYPE DOMAIN-CONTAINING PROTEIN"/>
    <property type="match status" value="1"/>
</dbReference>
<reference evidence="11" key="2">
    <citation type="submission" date="2025-08" db="UniProtKB">
        <authorList>
            <consortium name="RefSeq"/>
        </authorList>
    </citation>
    <scope>IDENTIFICATION</scope>
    <source>
        <tissue evidence="11">Leaf</tissue>
    </source>
</reference>
<feature type="domain" description="C2H2-type" evidence="8">
    <location>
        <begin position="156"/>
        <end position="180"/>
    </location>
</feature>
<comment type="subcellular location">
    <subcellularLocation>
        <location evidence="1">Nucleus</location>
    </subcellularLocation>
</comment>
<feature type="domain" description="C2H2-type" evidence="8">
    <location>
        <begin position="403"/>
        <end position="427"/>
    </location>
</feature>
<evidence type="ECO:0000313" key="10">
    <source>
        <dbReference type="Proteomes" id="UP000813463"/>
    </source>
</evidence>
<dbReference type="Gene3D" id="3.30.160.60">
    <property type="entry name" value="Classic Zinc Finger"/>
    <property type="match status" value="4"/>
</dbReference>
<keyword evidence="2" id="KW-0479">Metal-binding</keyword>
<accession>A0A9R0IJ19</accession>
<evidence type="ECO:0000256" key="2">
    <source>
        <dbReference type="ARBA" id="ARBA00022723"/>
    </source>
</evidence>
<dbReference type="SMART" id="SM00355">
    <property type="entry name" value="ZnF_C2H2"/>
    <property type="match status" value="4"/>
</dbReference>
<evidence type="ECO:0000259" key="9">
    <source>
        <dbReference type="SMART" id="SM00451"/>
    </source>
</evidence>
<keyword evidence="4" id="KW-0863">Zinc-finger</keyword>
<keyword evidence="6" id="KW-0539">Nucleus</keyword>
<dbReference type="GO" id="GO:0005634">
    <property type="term" value="C:nucleus"/>
    <property type="evidence" value="ECO:0007669"/>
    <property type="project" value="UniProtKB-SubCell"/>
</dbReference>
<evidence type="ECO:0000313" key="11">
    <source>
        <dbReference type="RefSeq" id="XP_021850257.1"/>
    </source>
</evidence>
<feature type="domain" description="U1-type" evidence="9">
    <location>
        <begin position="153"/>
        <end position="187"/>
    </location>
</feature>
<feature type="domain" description="U1-type" evidence="9">
    <location>
        <begin position="305"/>
        <end position="339"/>
    </location>
</feature>
<dbReference type="InterPro" id="IPR003604">
    <property type="entry name" value="Matrin/U1-like-C_Znf_C2H2"/>
</dbReference>